<proteinExistence type="predicted"/>
<gene>
    <name evidence="3" type="ORF">SOIL9_29270</name>
</gene>
<feature type="region of interest" description="Disordered" evidence="1">
    <location>
        <begin position="218"/>
        <end position="244"/>
    </location>
</feature>
<accession>A0A6P2D1Q1</accession>
<evidence type="ECO:0000313" key="3">
    <source>
        <dbReference type="EMBL" id="VTR94787.1"/>
    </source>
</evidence>
<dbReference type="KEGG" id="gms:SOIL9_29270"/>
<dbReference type="EMBL" id="LR593886">
    <property type="protein sequence ID" value="VTR94787.1"/>
    <property type="molecule type" value="Genomic_DNA"/>
</dbReference>
<evidence type="ECO:0000313" key="4">
    <source>
        <dbReference type="Proteomes" id="UP000464178"/>
    </source>
</evidence>
<organism evidence="3 4">
    <name type="scientific">Gemmata massiliana</name>
    <dbReference type="NCBI Taxonomy" id="1210884"/>
    <lineage>
        <taxon>Bacteria</taxon>
        <taxon>Pseudomonadati</taxon>
        <taxon>Planctomycetota</taxon>
        <taxon>Planctomycetia</taxon>
        <taxon>Gemmatales</taxon>
        <taxon>Gemmataceae</taxon>
        <taxon>Gemmata</taxon>
    </lineage>
</organism>
<dbReference type="Pfam" id="PF05685">
    <property type="entry name" value="Uma2"/>
    <property type="match status" value="1"/>
</dbReference>
<name>A0A6P2D1Q1_9BACT</name>
<dbReference type="AlphaFoldDB" id="A0A6P2D1Q1"/>
<dbReference type="PANTHER" id="PTHR33352">
    <property type="entry name" value="SLR1095 PROTEIN"/>
    <property type="match status" value="1"/>
</dbReference>
<protein>
    <recommendedName>
        <fullName evidence="2">Putative restriction endonuclease domain-containing protein</fullName>
    </recommendedName>
</protein>
<reference evidence="3 4" key="1">
    <citation type="submission" date="2019-05" db="EMBL/GenBank/DDBJ databases">
        <authorList>
            <consortium name="Science for Life Laboratories"/>
        </authorList>
    </citation>
    <scope>NUCLEOTIDE SEQUENCE [LARGE SCALE GENOMIC DNA]</scope>
    <source>
        <strain evidence="3">Soil9</strain>
    </source>
</reference>
<dbReference type="Proteomes" id="UP000464178">
    <property type="component" value="Chromosome"/>
</dbReference>
<dbReference type="PANTHER" id="PTHR33352:SF3">
    <property type="entry name" value="SLR1612 PROTEIN"/>
    <property type="match status" value="1"/>
</dbReference>
<sequence>MSIADAPVEVDLPTHLDLPDTDGKPVENAYEHPQSALLSDILLPVLNRLHPDDNYFVGADTGIYWHHTKPDPLTGCKSPDWYYVPNVPRTLDGEFRRSYVLWQEGIRPLIVMEYVSGSGAEERDDTPFTGKFWVYERGIAAVYYAIWDAARNRLDVYELVRGRYQLLPPDSTGRVWIPEMEVNIGPWRGEYHGYIADWLRVWDRNGLLLPTAEERGSDARRLAEQEHRRAEAEKQRAETEKHRAEKLAARLRELGVDPDTV</sequence>
<dbReference type="RefSeq" id="WP_162669279.1">
    <property type="nucleotide sequence ID" value="NZ_LR593886.1"/>
</dbReference>
<evidence type="ECO:0000259" key="2">
    <source>
        <dbReference type="Pfam" id="PF05685"/>
    </source>
</evidence>
<feature type="domain" description="Putative restriction endonuclease" evidence="2">
    <location>
        <begin position="26"/>
        <end position="183"/>
    </location>
</feature>
<keyword evidence="4" id="KW-1185">Reference proteome</keyword>
<evidence type="ECO:0000256" key="1">
    <source>
        <dbReference type="SAM" id="MobiDB-lite"/>
    </source>
</evidence>
<dbReference type="InterPro" id="IPR008538">
    <property type="entry name" value="Uma2"/>
</dbReference>